<dbReference type="GO" id="GO:0005789">
    <property type="term" value="C:endoplasmic reticulum membrane"/>
    <property type="evidence" value="ECO:0007669"/>
    <property type="project" value="TreeGrafter"/>
</dbReference>
<feature type="transmembrane region" description="Helical" evidence="7">
    <location>
        <begin position="831"/>
        <end position="857"/>
    </location>
</feature>
<protein>
    <submittedName>
        <fullName evidence="8">Endoplasmic reticulum membrane 65</fullName>
    </submittedName>
</protein>
<evidence type="ECO:0000256" key="5">
    <source>
        <dbReference type="ARBA" id="ARBA00023136"/>
    </source>
</evidence>
<organism evidence="8 9">
    <name type="scientific">Hyphodiscus hymeniophilus</name>
    <dbReference type="NCBI Taxonomy" id="353542"/>
    <lineage>
        <taxon>Eukaryota</taxon>
        <taxon>Fungi</taxon>
        <taxon>Dikarya</taxon>
        <taxon>Ascomycota</taxon>
        <taxon>Pezizomycotina</taxon>
        <taxon>Leotiomycetes</taxon>
        <taxon>Helotiales</taxon>
        <taxon>Hyphodiscaceae</taxon>
        <taxon>Hyphodiscus</taxon>
    </lineage>
</organism>
<dbReference type="EMBL" id="VNKQ01000017">
    <property type="protein sequence ID" value="KAG0646014.1"/>
    <property type="molecule type" value="Genomic_DNA"/>
</dbReference>
<name>A0A9P6SKT7_9HELO</name>
<feature type="region of interest" description="Disordered" evidence="6">
    <location>
        <begin position="399"/>
        <end position="477"/>
    </location>
</feature>
<comment type="subcellular location">
    <subcellularLocation>
        <location evidence="1">Membrane</location>
        <topology evidence="1">Multi-pass membrane protein</topology>
    </subcellularLocation>
</comment>
<evidence type="ECO:0000256" key="1">
    <source>
        <dbReference type="ARBA" id="ARBA00004141"/>
    </source>
</evidence>
<evidence type="ECO:0000313" key="9">
    <source>
        <dbReference type="Proteomes" id="UP000785200"/>
    </source>
</evidence>
<feature type="region of interest" description="Disordered" evidence="6">
    <location>
        <begin position="125"/>
        <end position="282"/>
    </location>
</feature>
<feature type="compositionally biased region" description="Basic and acidic residues" evidence="6">
    <location>
        <begin position="81"/>
        <end position="93"/>
    </location>
</feature>
<keyword evidence="5 7" id="KW-0472">Membrane</keyword>
<comment type="caution">
    <text evidence="8">The sequence shown here is derived from an EMBL/GenBank/DDBJ whole genome shotgun (WGS) entry which is preliminary data.</text>
</comment>
<comment type="similarity">
    <text evidence="2">Belongs to the TAPT1 family.</text>
</comment>
<feature type="compositionally biased region" description="Low complexity" evidence="6">
    <location>
        <begin position="138"/>
        <end position="150"/>
    </location>
</feature>
<keyword evidence="4 7" id="KW-1133">Transmembrane helix</keyword>
<feature type="region of interest" description="Disordered" evidence="6">
    <location>
        <begin position="72"/>
        <end position="110"/>
    </location>
</feature>
<dbReference type="Proteomes" id="UP000785200">
    <property type="component" value="Unassembled WGS sequence"/>
</dbReference>
<proteinExistence type="inferred from homology"/>
<evidence type="ECO:0000256" key="6">
    <source>
        <dbReference type="SAM" id="MobiDB-lite"/>
    </source>
</evidence>
<dbReference type="InterPro" id="IPR008010">
    <property type="entry name" value="Tatp1"/>
</dbReference>
<feature type="compositionally biased region" description="Polar residues" evidence="6">
    <location>
        <begin position="423"/>
        <end position="443"/>
    </location>
</feature>
<dbReference type="OrthoDB" id="5376140at2759"/>
<dbReference type="AlphaFoldDB" id="A0A9P6SKT7"/>
<dbReference type="PANTHER" id="PTHR13317:SF4">
    <property type="entry name" value="TRANSMEMBRANE ANTERIOR POSTERIOR TRANSFORMATION PROTEIN 1 HOMOLOG"/>
    <property type="match status" value="1"/>
</dbReference>
<sequence length="939" mass="104579">MARTVSSDPGGHLIVEEIRQLPSPSPSPGTTDSSSAEWTGILSVPFERKYSGSFEKTSLLNSTENGESAIASPLPISKVLPPHELHDIPEEKIRKPRKLSASKPAGNSEDKVLKLSAAEIDELTSAPESLPITSPRKLSASMPPSLAPSPNLERRGSASDPAKDHYEEQYRHEQNRKAGGSEPLRVLDTNGERRPSAEVTPGNVPRRPGFSSRTISTPPIASQRVHSYTKGSSGQTSPKRKPAASGSRPEPLDLNSISAKVTPGAGKGPANDPPSPMPQSIPLPPMSIPTYLQLELSSSRPSPLYIYRSATSEYPYESSKVKFERLLNFLLLPPQLEQVLYFGTLACLDSLLYTFTILPLRFFKATTILVQWWGEFLSKEARFIIGFIYHGSGRMWHRRRERQDSASRSRSTSRARRPSVSTNPSYQSQSGRISEKGNTNATGDQWKAEAERKSRQGGGWGRKHRRTKSHPSSLSSNHKADLLQGAVIICSCLILMKLDASRMYHSIKGQAAIKLYVADRLFSALGQDIYECLFSDETLERDVDGRSKILRPLGMFVLALIYNVIHATALFYQVITLNVAVNSYSNALLTLLMSNQFVEIKSTVFKKFEKDNIFQLTCADVVERFQLWLMLTIIALRNIVEVGGLSIFSSDGADFEVPVRSNSLIPNSFTILPSWSGDVLSPFLLVIGSEMLVDWIKHAYISKFNCVKPAVYQRYLDVLAKDYYTNAFVNQNLIKRLGLPIIPLSCLFIRSSVQTYHMFLATHLPPPIPSTATALSVDPEGTSPATTAALEHFDNMIRKALGRSALGIPDPTASAHWYLPSMDQFISALTMLIFFLGAFFVLLACKLVLGMFLLKFARNRYGNMKKREHNNYDTGGKRVGGWGMIEVDDAKRRYIFEDDPDTLMKLKEKERAAREKAEKGSKEDFGRISRYEMSAKRIW</sequence>
<keyword evidence="9" id="KW-1185">Reference proteome</keyword>
<evidence type="ECO:0000256" key="4">
    <source>
        <dbReference type="ARBA" id="ARBA00022989"/>
    </source>
</evidence>
<evidence type="ECO:0000256" key="2">
    <source>
        <dbReference type="ARBA" id="ARBA00008803"/>
    </source>
</evidence>
<keyword evidence="3 7" id="KW-0812">Transmembrane</keyword>
<accession>A0A9P6SKT7</accession>
<evidence type="ECO:0000256" key="3">
    <source>
        <dbReference type="ARBA" id="ARBA00022692"/>
    </source>
</evidence>
<feature type="compositionally biased region" description="Pro residues" evidence="6">
    <location>
        <begin position="271"/>
        <end position="282"/>
    </location>
</feature>
<dbReference type="PANTHER" id="PTHR13317">
    <property type="entry name" value="TRANSMEMBRANE ANTERIOR POSTERIOR TRANSFORMATION PROTEIN 1 HOMOLOG"/>
    <property type="match status" value="1"/>
</dbReference>
<feature type="compositionally biased region" description="Basic and acidic residues" evidence="6">
    <location>
        <begin position="152"/>
        <end position="176"/>
    </location>
</feature>
<reference evidence="8" key="1">
    <citation type="submission" date="2019-07" db="EMBL/GenBank/DDBJ databases">
        <title>Hyphodiscus hymeniophilus genome sequencing and assembly.</title>
        <authorList>
            <person name="Kramer G."/>
            <person name="Nodwell J."/>
        </authorList>
    </citation>
    <scope>NUCLEOTIDE SEQUENCE</scope>
    <source>
        <strain evidence="8">ATCC 34498</strain>
    </source>
</reference>
<feature type="compositionally biased region" description="Polar residues" evidence="6">
    <location>
        <begin position="211"/>
        <end position="237"/>
    </location>
</feature>
<gene>
    <name evidence="8" type="ORF">D0Z07_7951</name>
</gene>
<feature type="region of interest" description="Disordered" evidence="6">
    <location>
        <begin position="18"/>
        <end position="38"/>
    </location>
</feature>
<evidence type="ECO:0000256" key="7">
    <source>
        <dbReference type="SAM" id="Phobius"/>
    </source>
</evidence>
<evidence type="ECO:0000313" key="8">
    <source>
        <dbReference type="EMBL" id="KAG0646014.1"/>
    </source>
</evidence>
<dbReference type="Pfam" id="PF05346">
    <property type="entry name" value="DUF747"/>
    <property type="match status" value="1"/>
</dbReference>